<reference evidence="2" key="1">
    <citation type="submission" date="2020-03" db="EMBL/GenBank/DDBJ databases">
        <authorList>
            <person name="Weist P."/>
        </authorList>
    </citation>
    <scope>NUCLEOTIDE SEQUENCE</scope>
</reference>
<gene>
    <name evidence="2" type="ORF">PLEPLA_LOCUS48097</name>
</gene>
<name>A0A9N7ZDN0_PLEPL</name>
<accession>A0A9N7ZDN0</accession>
<evidence type="ECO:0000313" key="3">
    <source>
        <dbReference type="Proteomes" id="UP001153269"/>
    </source>
</evidence>
<evidence type="ECO:0000256" key="1">
    <source>
        <dbReference type="SAM" id="MobiDB-lite"/>
    </source>
</evidence>
<dbReference type="Proteomes" id="UP001153269">
    <property type="component" value="Unassembled WGS sequence"/>
</dbReference>
<feature type="region of interest" description="Disordered" evidence="1">
    <location>
        <begin position="74"/>
        <end position="96"/>
    </location>
</feature>
<dbReference type="EMBL" id="CADEAL010004469">
    <property type="protein sequence ID" value="CAB1460246.1"/>
    <property type="molecule type" value="Genomic_DNA"/>
</dbReference>
<dbReference type="AlphaFoldDB" id="A0A9N7ZDN0"/>
<keyword evidence="3" id="KW-1185">Reference proteome</keyword>
<evidence type="ECO:0000313" key="2">
    <source>
        <dbReference type="EMBL" id="CAB1460246.1"/>
    </source>
</evidence>
<sequence length="145" mass="15825">MHHPLKACRVQSVPPFGSTFSLTFSVTDLIEKGQCPPLKTNASAGLEADLWKDDIRSLNGLRVCVLSAFCVPGDAEDSDEPARQLSQKFSGRGDTRTGSCNSDMLLTCFLFKRHSKCSRSDWDVGLFLSQQLTSAAVICAPKLNE</sequence>
<proteinExistence type="predicted"/>
<organism evidence="2 3">
    <name type="scientific">Pleuronectes platessa</name>
    <name type="common">European plaice</name>
    <dbReference type="NCBI Taxonomy" id="8262"/>
    <lineage>
        <taxon>Eukaryota</taxon>
        <taxon>Metazoa</taxon>
        <taxon>Chordata</taxon>
        <taxon>Craniata</taxon>
        <taxon>Vertebrata</taxon>
        <taxon>Euteleostomi</taxon>
        <taxon>Actinopterygii</taxon>
        <taxon>Neopterygii</taxon>
        <taxon>Teleostei</taxon>
        <taxon>Neoteleostei</taxon>
        <taxon>Acanthomorphata</taxon>
        <taxon>Carangaria</taxon>
        <taxon>Pleuronectiformes</taxon>
        <taxon>Pleuronectoidei</taxon>
        <taxon>Pleuronectidae</taxon>
        <taxon>Pleuronectes</taxon>
    </lineage>
</organism>
<protein>
    <submittedName>
        <fullName evidence="2">Uncharacterized protein</fullName>
    </submittedName>
</protein>
<comment type="caution">
    <text evidence="2">The sequence shown here is derived from an EMBL/GenBank/DDBJ whole genome shotgun (WGS) entry which is preliminary data.</text>
</comment>